<organismHost>
    <name type="scientific">Neodiprion lecontei</name>
    <name type="common">Redheaded pine sawfly</name>
    <dbReference type="NCBI Taxonomy" id="441921"/>
</organismHost>
<evidence type="ECO:0000313" key="5">
    <source>
        <dbReference type="Proteomes" id="UP000008776"/>
    </source>
</evidence>
<keyword evidence="2 3" id="KW-0842">Viral occlusion body</keyword>
<organism evidence="4 5">
    <name type="scientific">Neodiprion lecontei nucleopolyhedrovirus (strain Canada)</name>
    <name type="common">NeleNPV</name>
    <dbReference type="NCBI Taxonomy" id="654906"/>
    <lineage>
        <taxon>Viruses</taxon>
        <taxon>Viruses incertae sedis</taxon>
        <taxon>Naldaviricetes</taxon>
        <taxon>Lefavirales</taxon>
        <taxon>Baculoviridae</taxon>
        <taxon>Gammabaculovirus</taxon>
        <taxon>Gammabaculovirus nelecontei</taxon>
    </lineage>
</organism>
<comment type="similarity">
    <text evidence="1 3">Belongs to the polyhedrin family.</text>
</comment>
<evidence type="ECO:0000256" key="3">
    <source>
        <dbReference type="RuleBase" id="RU004950"/>
    </source>
</evidence>
<evidence type="ECO:0000313" key="4">
    <source>
        <dbReference type="EMBL" id="AAQ99046.1"/>
    </source>
</evidence>
<dbReference type="KEGG" id="vg:2943416"/>
<dbReference type="SMR" id="Q6JPH0"/>
<dbReference type="GO" id="GO:0005198">
    <property type="term" value="F:structural molecule activity"/>
    <property type="evidence" value="ECO:0007669"/>
    <property type="project" value="InterPro"/>
</dbReference>
<dbReference type="GeneID" id="2943416"/>
<sequence>MPNNLAAGYQTSAKSYIYDNKYYRGLGDIINSAKKRKHDQDWEKHAEERRALNGFILPLDPRTGPGKHVKMVMFQEVRNIKANTMKLAINWSGREYLREVWTTFIEDTFPINNYQEFTDVFLEIRCTPNKSNRHYRFLAQHGLRMDEDFVPCDTIRVIEPEYLQGNTVSLSLLKRDGGCPMMKIRQQFNELDLEQFVDRILWCHFHRPIVYIGTDSGEEEEVFIEASLTFIIKEFAPEAPFVNGPGM</sequence>
<dbReference type="EMBL" id="AY349019">
    <property type="protein sequence ID" value="AAQ99046.1"/>
    <property type="molecule type" value="Genomic_DNA"/>
</dbReference>
<dbReference type="GO" id="GO:0039679">
    <property type="term" value="C:viral occlusion body"/>
    <property type="evidence" value="ECO:0007669"/>
    <property type="project" value="UniProtKB-KW"/>
</dbReference>
<keyword evidence="5" id="KW-1185">Reference proteome</keyword>
<dbReference type="Pfam" id="PF00738">
    <property type="entry name" value="Polyhedrin"/>
    <property type="match status" value="1"/>
</dbReference>
<accession>Q6JPH0</accession>
<evidence type="ECO:0000256" key="2">
    <source>
        <dbReference type="ARBA" id="ARBA00023282"/>
    </source>
</evidence>
<evidence type="ECO:0000256" key="1">
    <source>
        <dbReference type="ARBA" id="ARBA00007016"/>
    </source>
</evidence>
<dbReference type="RefSeq" id="YP_025198.1">
    <property type="nucleotide sequence ID" value="NC_005906.1"/>
</dbReference>
<dbReference type="InterPro" id="IPR001746">
    <property type="entry name" value="Polyhedrin"/>
</dbReference>
<name>Q6JPH0_NPVNC</name>
<dbReference type="Proteomes" id="UP000008776">
    <property type="component" value="Segment"/>
</dbReference>
<protein>
    <submittedName>
        <fullName evidence="4">Polyhedrin, major occlusion body protein</fullName>
    </submittedName>
</protein>
<proteinExistence type="inferred from homology"/>
<reference evidence="4 5" key="1">
    <citation type="journal article" date="2004" name="J. Virol.">
        <title>Sequence and organization of the Neodiprion lecontei nucleopolyhedrovirus genome.</title>
        <authorList>
            <person name="Lauzon H.A.M."/>
            <person name="Lucarotti C.J."/>
            <person name="Krell P.J."/>
            <person name="Feng Q."/>
            <person name="Retnakaran A."/>
            <person name="Arif B.M."/>
        </authorList>
    </citation>
    <scope>NUCLEOTIDE SEQUENCE [LARGE SCALE GENOMIC DNA]</scope>
    <source>
        <strain evidence="5">Canada</strain>
    </source>
</reference>